<keyword evidence="2" id="KW-0812">Transmembrane</keyword>
<evidence type="ECO:0000256" key="2">
    <source>
        <dbReference type="SAM" id="Phobius"/>
    </source>
</evidence>
<accession>A0A0T5NW41</accession>
<dbReference type="AlphaFoldDB" id="A0A0T5NW41"/>
<feature type="region of interest" description="Disordered" evidence="1">
    <location>
        <begin position="60"/>
        <end position="84"/>
    </location>
</feature>
<evidence type="ECO:0000313" key="3">
    <source>
        <dbReference type="EMBL" id="KRS13149.1"/>
    </source>
</evidence>
<feature type="compositionally biased region" description="Basic and acidic residues" evidence="1">
    <location>
        <begin position="60"/>
        <end position="72"/>
    </location>
</feature>
<organism evidence="3 4">
    <name type="scientific">Roseovarius atlanticus</name>
    <dbReference type="NCBI Taxonomy" id="1641875"/>
    <lineage>
        <taxon>Bacteria</taxon>
        <taxon>Pseudomonadati</taxon>
        <taxon>Pseudomonadota</taxon>
        <taxon>Alphaproteobacteria</taxon>
        <taxon>Rhodobacterales</taxon>
        <taxon>Roseobacteraceae</taxon>
        <taxon>Roseovarius</taxon>
    </lineage>
</organism>
<feature type="transmembrane region" description="Helical" evidence="2">
    <location>
        <begin position="33"/>
        <end position="53"/>
    </location>
</feature>
<feature type="transmembrane region" description="Helical" evidence="2">
    <location>
        <begin position="7"/>
        <end position="27"/>
    </location>
</feature>
<dbReference type="Proteomes" id="UP000051295">
    <property type="component" value="Unassembled WGS sequence"/>
</dbReference>
<name>A0A0T5NW41_9RHOB</name>
<evidence type="ECO:0008006" key="5">
    <source>
        <dbReference type="Google" id="ProtNLM"/>
    </source>
</evidence>
<dbReference type="EMBL" id="LAXJ01000007">
    <property type="protein sequence ID" value="KRS13149.1"/>
    <property type="molecule type" value="Genomic_DNA"/>
</dbReference>
<proteinExistence type="predicted"/>
<keyword evidence="2" id="KW-1133">Transmembrane helix</keyword>
<comment type="caution">
    <text evidence="3">The sequence shown here is derived from an EMBL/GenBank/DDBJ whole genome shotgun (WGS) entry which is preliminary data.</text>
</comment>
<protein>
    <recommendedName>
        <fullName evidence="5">CTP synthetase</fullName>
    </recommendedName>
</protein>
<keyword evidence="2" id="KW-0472">Membrane</keyword>
<gene>
    <name evidence="3" type="ORF">XM53_08360</name>
</gene>
<dbReference type="RefSeq" id="WP_057792208.1">
    <property type="nucleotide sequence ID" value="NZ_LAXJ01000007.1"/>
</dbReference>
<keyword evidence="4" id="KW-1185">Reference proteome</keyword>
<dbReference type="STRING" id="1641875.XM53_08360"/>
<dbReference type="PATRIC" id="fig|1641875.4.peg.4072"/>
<reference evidence="3 4" key="1">
    <citation type="submission" date="2015-04" db="EMBL/GenBank/DDBJ databases">
        <title>The draft genome sequence of Roseovarius sp.R12b.</title>
        <authorList>
            <person name="Li G."/>
            <person name="Lai Q."/>
            <person name="Shao Z."/>
            <person name="Yan P."/>
        </authorList>
    </citation>
    <scope>NUCLEOTIDE SEQUENCE [LARGE SCALE GENOMIC DNA]</scope>
    <source>
        <strain evidence="3 4">R12B</strain>
    </source>
</reference>
<evidence type="ECO:0000256" key="1">
    <source>
        <dbReference type="SAM" id="MobiDB-lite"/>
    </source>
</evidence>
<dbReference type="OrthoDB" id="7870164at2"/>
<sequence length="84" mass="9231">MDRLSLYLTLLSGSFITGAIVIAGFSLGYYSVWTVAIGAVAGFLLAWPTSYMISQRIKRQDPEWSPEADPRDQGVIPRPDAPEV</sequence>
<evidence type="ECO:0000313" key="4">
    <source>
        <dbReference type="Proteomes" id="UP000051295"/>
    </source>
</evidence>